<keyword evidence="3 5" id="KW-1133">Transmembrane helix</keyword>
<evidence type="ECO:0000256" key="4">
    <source>
        <dbReference type="ARBA" id="ARBA00023136"/>
    </source>
</evidence>
<accession>A0A3N4MGK9</accession>
<proteinExistence type="predicted"/>
<dbReference type="EMBL" id="RMBX01000012">
    <property type="protein sequence ID" value="RPD39230.1"/>
    <property type="molecule type" value="Genomic_DNA"/>
</dbReference>
<feature type="transmembrane region" description="Helical" evidence="5">
    <location>
        <begin position="115"/>
        <end position="136"/>
    </location>
</feature>
<comment type="caution">
    <text evidence="7">The sequence shown here is derived from an EMBL/GenBank/DDBJ whole genome shotgun (WGS) entry which is preliminary data.</text>
</comment>
<evidence type="ECO:0000256" key="1">
    <source>
        <dbReference type="ARBA" id="ARBA00004141"/>
    </source>
</evidence>
<dbReference type="GO" id="GO:0016020">
    <property type="term" value="C:membrane"/>
    <property type="evidence" value="ECO:0007669"/>
    <property type="project" value="UniProtKB-SubCell"/>
</dbReference>
<sequence>MKNIFLQAICFSLCILFFYAASMKALEFGQFMTDIAKSPLLANIPPALTGASTILAEVAAAMMLALPATRKAGLYLSAFLMLSFTAYMSILYFFYENIPCSCGGILGTMGYPAHIVFNTAFTLLAITGILLHHFSLSYPSTKTTVR</sequence>
<evidence type="ECO:0000256" key="5">
    <source>
        <dbReference type="SAM" id="Phobius"/>
    </source>
</evidence>
<dbReference type="InterPro" id="IPR009908">
    <property type="entry name" value="Methylamine_util_MauE"/>
</dbReference>
<evidence type="ECO:0000259" key="6">
    <source>
        <dbReference type="Pfam" id="PF07291"/>
    </source>
</evidence>
<dbReference type="OrthoDB" id="680026at2"/>
<dbReference type="Proteomes" id="UP000279089">
    <property type="component" value="Unassembled WGS sequence"/>
</dbReference>
<evidence type="ECO:0000256" key="3">
    <source>
        <dbReference type="ARBA" id="ARBA00022989"/>
    </source>
</evidence>
<gene>
    <name evidence="7" type="ORF">EG028_21710</name>
</gene>
<reference evidence="8" key="1">
    <citation type="submission" date="2018-11" db="EMBL/GenBank/DDBJ databases">
        <title>Chitinophaga lutea sp.nov., isolate from arsenic contaminated soil.</title>
        <authorList>
            <person name="Zong Y."/>
        </authorList>
    </citation>
    <scope>NUCLEOTIDE SEQUENCE [LARGE SCALE GENOMIC DNA]</scope>
    <source>
        <strain evidence="8">YLT18</strain>
    </source>
</reference>
<protein>
    <recommendedName>
        <fullName evidence="6">Methylamine utilisation protein MauE domain-containing protein</fullName>
    </recommendedName>
</protein>
<keyword evidence="8" id="KW-1185">Reference proteome</keyword>
<evidence type="ECO:0000313" key="7">
    <source>
        <dbReference type="EMBL" id="RPD39230.1"/>
    </source>
</evidence>
<dbReference type="Pfam" id="PF07291">
    <property type="entry name" value="MauE"/>
    <property type="match status" value="1"/>
</dbReference>
<organism evidence="7 8">
    <name type="scientific">Chitinophaga barathri</name>
    <dbReference type="NCBI Taxonomy" id="1647451"/>
    <lineage>
        <taxon>Bacteria</taxon>
        <taxon>Pseudomonadati</taxon>
        <taxon>Bacteroidota</taxon>
        <taxon>Chitinophagia</taxon>
        <taxon>Chitinophagales</taxon>
        <taxon>Chitinophagaceae</taxon>
        <taxon>Chitinophaga</taxon>
    </lineage>
</organism>
<dbReference type="GO" id="GO:0030416">
    <property type="term" value="P:methylamine metabolic process"/>
    <property type="evidence" value="ECO:0007669"/>
    <property type="project" value="InterPro"/>
</dbReference>
<feature type="transmembrane region" description="Helical" evidence="5">
    <location>
        <begin position="44"/>
        <end position="66"/>
    </location>
</feature>
<name>A0A3N4MGK9_9BACT</name>
<dbReference type="RefSeq" id="WP_120518378.1">
    <property type="nucleotide sequence ID" value="NZ_QXZY01000012.1"/>
</dbReference>
<feature type="domain" description="Methylamine utilisation protein MauE" evidence="6">
    <location>
        <begin position="3"/>
        <end position="130"/>
    </location>
</feature>
<keyword evidence="4 5" id="KW-0472">Membrane</keyword>
<feature type="transmembrane region" description="Helical" evidence="5">
    <location>
        <begin position="73"/>
        <end position="95"/>
    </location>
</feature>
<comment type="subcellular location">
    <subcellularLocation>
        <location evidence="1">Membrane</location>
        <topology evidence="1">Multi-pass membrane protein</topology>
    </subcellularLocation>
</comment>
<dbReference type="AlphaFoldDB" id="A0A3N4MGK9"/>
<keyword evidence="2 5" id="KW-0812">Transmembrane</keyword>
<evidence type="ECO:0000256" key="2">
    <source>
        <dbReference type="ARBA" id="ARBA00022692"/>
    </source>
</evidence>
<evidence type="ECO:0000313" key="8">
    <source>
        <dbReference type="Proteomes" id="UP000279089"/>
    </source>
</evidence>